<reference evidence="2 3" key="1">
    <citation type="journal article" date="2024" name="G3 (Bethesda)">
        <title>A hybrid genome assembly of the endangered aye-aye (Daubentonia madagascariensis).</title>
        <authorList>
            <person name="Versoza C.J."/>
            <person name="Pfeifer S.P."/>
        </authorList>
    </citation>
    <scope>NUCLEOTIDE SEQUENCE [LARGE SCALE GENOMIC DNA]</scope>
    <source>
        <strain evidence="2">6821</strain>
    </source>
</reference>
<dbReference type="EMBL" id="JBFSEQ010000012">
    <property type="protein sequence ID" value="KAL2763635.1"/>
    <property type="molecule type" value="Genomic_DNA"/>
</dbReference>
<sequence length="89" mass="10571">MKFWVLLLIMFISEVMMLLPVLGSFRTKFPIPVEIREIEQCWVQPPLKYCGNRCTRVQTCLYPNHTCCWTYCGNICLNDEEPFKSILNY</sequence>
<keyword evidence="3" id="KW-1185">Reference proteome</keyword>
<feature type="chain" id="PRO_5044861642" evidence="1">
    <location>
        <begin position="18"/>
        <end position="89"/>
    </location>
</feature>
<evidence type="ECO:0000313" key="2">
    <source>
        <dbReference type="EMBL" id="KAL2763635.1"/>
    </source>
</evidence>
<evidence type="ECO:0000256" key="1">
    <source>
        <dbReference type="SAM" id="SignalP"/>
    </source>
</evidence>
<accession>A0ABD2DA99</accession>
<organism evidence="2 3">
    <name type="scientific">Daubentonia madagascariensis</name>
    <name type="common">Aye-aye</name>
    <name type="synonym">Sciurus madagascariensis</name>
    <dbReference type="NCBI Taxonomy" id="31869"/>
    <lineage>
        <taxon>Eukaryota</taxon>
        <taxon>Metazoa</taxon>
        <taxon>Chordata</taxon>
        <taxon>Craniata</taxon>
        <taxon>Vertebrata</taxon>
        <taxon>Euteleostomi</taxon>
        <taxon>Mammalia</taxon>
        <taxon>Eutheria</taxon>
        <taxon>Euarchontoglires</taxon>
        <taxon>Primates</taxon>
        <taxon>Strepsirrhini</taxon>
        <taxon>Chiromyiformes</taxon>
        <taxon>Daubentoniidae</taxon>
        <taxon>Daubentonia</taxon>
    </lineage>
</organism>
<feature type="signal peptide" evidence="1">
    <location>
        <begin position="1"/>
        <end position="17"/>
    </location>
</feature>
<name>A0ABD2DA99_DAUMA</name>
<dbReference type="AlphaFoldDB" id="A0ABD2DA99"/>
<evidence type="ECO:0000313" key="3">
    <source>
        <dbReference type="Proteomes" id="UP001610411"/>
    </source>
</evidence>
<gene>
    <name evidence="2" type="ORF">WCI35_029204</name>
</gene>
<proteinExistence type="predicted"/>
<dbReference type="Proteomes" id="UP001610411">
    <property type="component" value="Unassembled WGS sequence"/>
</dbReference>
<keyword evidence="1" id="KW-0732">Signal</keyword>
<protein>
    <submittedName>
        <fullName evidence="2">Protein WFDC9</fullName>
    </submittedName>
</protein>
<comment type="caution">
    <text evidence="2">The sequence shown here is derived from an EMBL/GenBank/DDBJ whole genome shotgun (WGS) entry which is preliminary data.</text>
</comment>